<evidence type="ECO:0000259" key="2">
    <source>
        <dbReference type="Pfam" id="PF07859"/>
    </source>
</evidence>
<dbReference type="GO" id="GO:0016787">
    <property type="term" value="F:hydrolase activity"/>
    <property type="evidence" value="ECO:0007669"/>
    <property type="project" value="UniProtKB-KW"/>
</dbReference>
<dbReference type="EMBL" id="SEHH01000058">
    <property type="protein sequence ID" value="TBX42440.1"/>
    <property type="molecule type" value="Genomic_DNA"/>
</dbReference>
<dbReference type="InterPro" id="IPR013094">
    <property type="entry name" value="AB_hydrolase_3"/>
</dbReference>
<comment type="caution">
    <text evidence="3">The sequence shown here is derived from an EMBL/GenBank/DDBJ whole genome shotgun (WGS) entry which is preliminary data.</text>
</comment>
<dbReference type="AlphaFoldDB" id="A0A4V2L1R2"/>
<evidence type="ECO:0000256" key="1">
    <source>
        <dbReference type="ARBA" id="ARBA00022801"/>
    </source>
</evidence>
<dbReference type="PANTHER" id="PTHR48081:SF8">
    <property type="entry name" value="ALPHA_BETA HYDROLASE FOLD-3 DOMAIN-CONTAINING PROTEIN-RELATED"/>
    <property type="match status" value="1"/>
</dbReference>
<name>A0A4V2L1R2_9LACO</name>
<dbReference type="InterPro" id="IPR050300">
    <property type="entry name" value="GDXG_lipolytic_enzyme"/>
</dbReference>
<reference evidence="3 4" key="1">
    <citation type="submission" date="2019-01" db="EMBL/GenBank/DDBJ databases">
        <title>Draft genome sequence of Lactobacillus paraplantarum OSY-TC318, a Producer of the novel lantibiotic Paraplantaracin TC318.</title>
        <authorList>
            <person name="Hussein W.E."/>
            <person name="Huang E."/>
            <person name="Yousef A.E."/>
        </authorList>
    </citation>
    <scope>NUCLEOTIDE SEQUENCE [LARGE SCALE GENOMIC DNA]</scope>
    <source>
        <strain evidence="3 4">OSY-TC318</strain>
    </source>
</reference>
<evidence type="ECO:0000313" key="3">
    <source>
        <dbReference type="EMBL" id="TBX42440.1"/>
    </source>
</evidence>
<evidence type="ECO:0000313" key="4">
    <source>
        <dbReference type="Proteomes" id="UP000292648"/>
    </source>
</evidence>
<accession>A0A4V2L1R2</accession>
<feature type="domain" description="Alpha/beta hydrolase fold-3" evidence="2">
    <location>
        <begin position="88"/>
        <end position="296"/>
    </location>
</feature>
<dbReference type="SUPFAM" id="SSF53474">
    <property type="entry name" value="alpha/beta-Hydrolases"/>
    <property type="match status" value="1"/>
</dbReference>
<keyword evidence="1 3" id="KW-0378">Hydrolase</keyword>
<organism evidence="3 4">
    <name type="scientific">Lactiplantibacillus paraplantarum</name>
    <dbReference type="NCBI Taxonomy" id="60520"/>
    <lineage>
        <taxon>Bacteria</taxon>
        <taxon>Bacillati</taxon>
        <taxon>Bacillota</taxon>
        <taxon>Bacilli</taxon>
        <taxon>Lactobacillales</taxon>
        <taxon>Lactobacillaceae</taxon>
        <taxon>Lactiplantibacillus</taxon>
    </lineage>
</organism>
<dbReference type="Proteomes" id="UP000292648">
    <property type="component" value="Unassembled WGS sequence"/>
</dbReference>
<sequence>MLDQEMTQLERVTLEPAAAALATATDPHPRIYELPPVKGRAILDQLQDSPVTKANVDIADQLIDTGQWGTINVRFVRPAGNYAQLPVIFYIHGAGWVFGDAHTHDKLIRELAVRTNSMVVFPEYSRSPEARYPVAIEQNYAVLQQLPALATDKQFDATRLTVAGDSVGGNMATVMTIMTKQRQGVPIKQQLLYYPVTDANFDTPSYQEFAEHYYLAKAGMEWFWDQYLPDQATRQEVTASPLQASQELLTGMPAAMILTDQADVLRDEGEAYAAKLRAAGVTVTQARLQGMVHDFVMLNSLDQTNATRAAMDLSTTWINQRNN</sequence>
<dbReference type="PANTHER" id="PTHR48081">
    <property type="entry name" value="AB HYDROLASE SUPERFAMILY PROTEIN C4A8.06C"/>
    <property type="match status" value="1"/>
</dbReference>
<dbReference type="Pfam" id="PF07859">
    <property type="entry name" value="Abhydrolase_3"/>
    <property type="match status" value="1"/>
</dbReference>
<gene>
    <name evidence="3" type="ORF">EUZ87_08275</name>
</gene>
<dbReference type="Gene3D" id="3.40.50.1820">
    <property type="entry name" value="alpha/beta hydrolase"/>
    <property type="match status" value="1"/>
</dbReference>
<dbReference type="InterPro" id="IPR029058">
    <property type="entry name" value="AB_hydrolase_fold"/>
</dbReference>
<protein>
    <submittedName>
        <fullName evidence="3">Alpha/beta hydrolase</fullName>
    </submittedName>
</protein>
<proteinExistence type="predicted"/>